<evidence type="ECO:0000313" key="1">
    <source>
        <dbReference type="EMBL" id="KAK1485587.1"/>
    </source>
</evidence>
<dbReference type="AlphaFoldDB" id="A0AAI9VIC8"/>
<gene>
    <name evidence="1" type="ORF">CCUS01_03727</name>
</gene>
<organism evidence="1 2">
    <name type="scientific">Colletotrichum cuscutae</name>
    <dbReference type="NCBI Taxonomy" id="1209917"/>
    <lineage>
        <taxon>Eukaryota</taxon>
        <taxon>Fungi</taxon>
        <taxon>Dikarya</taxon>
        <taxon>Ascomycota</taxon>
        <taxon>Pezizomycotina</taxon>
        <taxon>Sordariomycetes</taxon>
        <taxon>Hypocreomycetidae</taxon>
        <taxon>Glomerellales</taxon>
        <taxon>Glomerellaceae</taxon>
        <taxon>Colletotrichum</taxon>
        <taxon>Colletotrichum acutatum species complex</taxon>
    </lineage>
</organism>
<sequence>MHTLTAVREHDGYESLSIHDRINIVLTLVEASRFSGMEWKRLAISQAKATMCGLQDQYADSCIAQRECWYPYHGDIGRLVRTVG</sequence>
<comment type="caution">
    <text evidence="1">The sequence shown here is derived from an EMBL/GenBank/DDBJ whole genome shotgun (WGS) entry which is preliminary data.</text>
</comment>
<dbReference type="Proteomes" id="UP001239213">
    <property type="component" value="Unassembled WGS sequence"/>
</dbReference>
<accession>A0AAI9VIC8</accession>
<protein>
    <submittedName>
        <fullName evidence="1">Uncharacterized protein</fullName>
    </submittedName>
</protein>
<keyword evidence="2" id="KW-1185">Reference proteome</keyword>
<reference evidence="1" key="1">
    <citation type="submission" date="2016-11" db="EMBL/GenBank/DDBJ databases">
        <title>The genome sequence of Colletotrichum cuscutae.</title>
        <authorList>
            <person name="Baroncelli R."/>
        </authorList>
    </citation>
    <scope>NUCLEOTIDE SEQUENCE</scope>
    <source>
        <strain evidence="1">IMI 304802</strain>
    </source>
</reference>
<name>A0AAI9VIC8_9PEZI</name>
<evidence type="ECO:0000313" key="2">
    <source>
        <dbReference type="Proteomes" id="UP001239213"/>
    </source>
</evidence>
<dbReference type="EMBL" id="MPDP01000068">
    <property type="protein sequence ID" value="KAK1485587.1"/>
    <property type="molecule type" value="Genomic_DNA"/>
</dbReference>
<proteinExistence type="predicted"/>